<evidence type="ECO:0000256" key="6">
    <source>
        <dbReference type="ARBA" id="ARBA00022499"/>
    </source>
</evidence>
<evidence type="ECO:0000256" key="3">
    <source>
        <dbReference type="ARBA" id="ARBA00008755"/>
    </source>
</evidence>
<evidence type="ECO:0000256" key="14">
    <source>
        <dbReference type="ARBA" id="ARBA00083237"/>
    </source>
</evidence>
<evidence type="ECO:0000256" key="13">
    <source>
        <dbReference type="ARBA" id="ARBA00059106"/>
    </source>
</evidence>
<evidence type="ECO:0000256" key="17">
    <source>
        <dbReference type="SAM" id="MobiDB-lite"/>
    </source>
</evidence>
<gene>
    <name evidence="20" type="ORF">JZ751_025608</name>
</gene>
<evidence type="ECO:0000256" key="9">
    <source>
        <dbReference type="ARBA" id="ARBA00022771"/>
    </source>
</evidence>
<dbReference type="SUPFAM" id="SSF57903">
    <property type="entry name" value="FYVE/PHD zinc finger"/>
    <property type="match status" value="1"/>
</dbReference>
<evidence type="ECO:0000256" key="12">
    <source>
        <dbReference type="ARBA" id="ARBA00023136"/>
    </source>
</evidence>
<dbReference type="Pfam" id="PF01363">
    <property type="entry name" value="FYVE"/>
    <property type="match status" value="1"/>
</dbReference>
<dbReference type="Gene3D" id="3.30.40.10">
    <property type="entry name" value="Zinc/RING finger domain, C3HC4 (zinc finger)"/>
    <property type="match status" value="1"/>
</dbReference>
<evidence type="ECO:0000256" key="2">
    <source>
        <dbReference type="ARBA" id="ARBA00004514"/>
    </source>
</evidence>
<reference evidence="20" key="1">
    <citation type="thesis" date="2021" institute="BYU ScholarsArchive" country="Provo, UT, USA">
        <title>Applications of and Algorithms for Genome Assembly and Genomic Analyses with an Emphasis on Marine Teleosts.</title>
        <authorList>
            <person name="Pickett B.D."/>
        </authorList>
    </citation>
    <scope>NUCLEOTIDE SEQUENCE</scope>
    <source>
        <strain evidence="20">HI-2016</strain>
    </source>
</reference>
<evidence type="ECO:0000256" key="7">
    <source>
        <dbReference type="ARBA" id="ARBA00022723"/>
    </source>
</evidence>
<dbReference type="PANTHER" id="PTHR46465">
    <property type="entry name" value="LATERAL SIGNALING TARGET PROTEIN 2 HOMOLOG"/>
    <property type="match status" value="1"/>
</dbReference>
<evidence type="ECO:0000256" key="11">
    <source>
        <dbReference type="ARBA" id="ARBA00022843"/>
    </source>
</evidence>
<feature type="compositionally biased region" description="Basic and acidic residues" evidence="17">
    <location>
        <begin position="710"/>
        <end position="719"/>
    </location>
</feature>
<evidence type="ECO:0000256" key="5">
    <source>
        <dbReference type="ARBA" id="ARBA00022490"/>
    </source>
</evidence>
<evidence type="ECO:0000256" key="10">
    <source>
        <dbReference type="ARBA" id="ARBA00022833"/>
    </source>
</evidence>
<dbReference type="Proteomes" id="UP000824540">
    <property type="component" value="Unassembled WGS sequence"/>
</dbReference>
<protein>
    <recommendedName>
        <fullName evidence="4">Lateral signaling target protein 2 homolog</fullName>
    </recommendedName>
    <alternativeName>
        <fullName evidence="14">Zinc finger FYVE domain-containing protein 28</fullName>
    </alternativeName>
</protein>
<comment type="function">
    <text evidence="13">Negative regulator of epidermal growth factor receptor (EGFR) signaling. Acts by promoting EGFR degradation in endosomes when not monoubiquitinated.</text>
</comment>
<feature type="compositionally biased region" description="Gly residues" evidence="17">
    <location>
        <begin position="848"/>
        <end position="857"/>
    </location>
</feature>
<dbReference type="PROSITE" id="PS50178">
    <property type="entry name" value="ZF_FYVE"/>
    <property type="match status" value="1"/>
</dbReference>
<keyword evidence="5" id="KW-0963">Cytoplasm</keyword>
<feature type="domain" description="SRCR" evidence="19">
    <location>
        <begin position="444"/>
        <end position="495"/>
    </location>
</feature>
<evidence type="ECO:0000259" key="18">
    <source>
        <dbReference type="PROSITE" id="PS50178"/>
    </source>
</evidence>
<accession>A0A8T2NGX0</accession>
<keyword evidence="21" id="KW-1185">Reference proteome</keyword>
<dbReference type="InterPro" id="IPR017455">
    <property type="entry name" value="Znf_FYVE-rel"/>
</dbReference>
<evidence type="ECO:0000256" key="8">
    <source>
        <dbReference type="ARBA" id="ARBA00022753"/>
    </source>
</evidence>
<organism evidence="20 21">
    <name type="scientific">Albula glossodonta</name>
    <name type="common">roundjaw bonefish</name>
    <dbReference type="NCBI Taxonomy" id="121402"/>
    <lineage>
        <taxon>Eukaryota</taxon>
        <taxon>Metazoa</taxon>
        <taxon>Chordata</taxon>
        <taxon>Craniata</taxon>
        <taxon>Vertebrata</taxon>
        <taxon>Euteleostomi</taxon>
        <taxon>Actinopterygii</taxon>
        <taxon>Neopterygii</taxon>
        <taxon>Teleostei</taxon>
        <taxon>Albuliformes</taxon>
        <taxon>Albulidae</taxon>
        <taxon>Albula</taxon>
    </lineage>
</organism>
<keyword evidence="10" id="KW-0862">Zinc</keyword>
<dbReference type="GO" id="GO:0008270">
    <property type="term" value="F:zinc ion binding"/>
    <property type="evidence" value="ECO:0007669"/>
    <property type="project" value="UniProtKB-KW"/>
</dbReference>
<feature type="region of interest" description="Disordered" evidence="17">
    <location>
        <begin position="654"/>
        <end position="780"/>
    </location>
</feature>
<dbReference type="InterPro" id="IPR000306">
    <property type="entry name" value="Znf_FYVE"/>
</dbReference>
<keyword evidence="9 15" id="KW-0863">Zinc-finger</keyword>
<evidence type="ECO:0000259" key="19">
    <source>
        <dbReference type="PROSITE" id="PS50287"/>
    </source>
</evidence>
<dbReference type="GO" id="GO:0005829">
    <property type="term" value="C:cytosol"/>
    <property type="evidence" value="ECO:0007669"/>
    <property type="project" value="UniProtKB-SubCell"/>
</dbReference>
<dbReference type="EMBL" id="JAFBMS010000065">
    <property type="protein sequence ID" value="KAG9338550.1"/>
    <property type="molecule type" value="Genomic_DNA"/>
</dbReference>
<dbReference type="OrthoDB" id="20035at2759"/>
<proteinExistence type="inferred from homology"/>
<keyword evidence="7" id="KW-0479">Metal-binding</keyword>
<dbReference type="PANTHER" id="PTHR46465:SF3">
    <property type="entry name" value="LATERAL SIGNALING TARGET PROTEIN 2 HOMOLOG"/>
    <property type="match status" value="1"/>
</dbReference>
<comment type="caution">
    <text evidence="16">Lacks conserved residue(s) required for the propagation of feature annotation.</text>
</comment>
<feature type="domain" description="FYVE-type" evidence="18">
    <location>
        <begin position="92"/>
        <end position="148"/>
    </location>
</feature>
<dbReference type="InterPro" id="IPR001190">
    <property type="entry name" value="SRCR"/>
</dbReference>
<dbReference type="InterPro" id="IPR043269">
    <property type="entry name" value="FYVE_LST2"/>
</dbReference>
<feature type="compositionally biased region" description="Basic and acidic residues" evidence="17">
    <location>
        <begin position="737"/>
        <end position="764"/>
    </location>
</feature>
<comment type="subcellular location">
    <subcellularLocation>
        <location evidence="2">Cytoplasm</location>
        <location evidence="2">Cytosol</location>
    </subcellularLocation>
    <subcellularLocation>
        <location evidence="1">Early endosome membrane</location>
    </subcellularLocation>
</comment>
<evidence type="ECO:0000313" key="20">
    <source>
        <dbReference type="EMBL" id="KAG9338550.1"/>
    </source>
</evidence>
<keyword evidence="6" id="KW-1017">Isopeptide bond</keyword>
<comment type="similarity">
    <text evidence="3">Belongs to the lst-2 family.</text>
</comment>
<evidence type="ECO:0000256" key="15">
    <source>
        <dbReference type="PROSITE-ProRule" id="PRU00091"/>
    </source>
</evidence>
<dbReference type="InterPro" id="IPR051118">
    <property type="entry name" value="LST-2"/>
</dbReference>
<dbReference type="SMART" id="SM00064">
    <property type="entry name" value="FYVE"/>
    <property type="match status" value="1"/>
</dbReference>
<comment type="caution">
    <text evidence="20">The sequence shown here is derived from an EMBL/GenBank/DDBJ whole genome shotgun (WGS) entry which is preliminary data.</text>
</comment>
<sequence length="877" mass="95035">MTDVADGLSPGPGLCSPMLEDCALCQETVTSSELAAKAREGHFDAEPRSQPFSHNPLWSVFPGVMGKPCVTHTIRAPSPSWMLWDLPDWVPDEACSLCTACKAPFTVIRRKHHCRSCGKIFCSRCSSHSAPLPRYGQMKPVRVCTHCYMFHVTPFYSDRTGGAEDSTAHSCRQLPPHLPTIPHGSLTPPTLPTLPKPLPLYSLSNSAAESLYSQPHYHSEDLAGHCLGVRPCLSKPAVRAGRGHIPIVTLLVVGKYSGFVDYRFCDAGEEEGLDADSAPCTMFFTLRSQQPPDGNETSISSNTPVISKHYCYTLMMLRPPPHNHHPLSNHSGAERRVVNDMKPNKQGHQLPRGKTKPTSQQCTLVLPGSSILPVFISPVSVSVLERLVLLWREEARFGMSPVFLGSAGEADVLKRVPVQKQERCEEWCSEAELCRVEVGVTGQVSLSDGGAASLRERQATVLILSQTVCIWAAACPQFWRVVLMNLPQDTAVCKRCCAAEQQTVSLGIPCMCRWPCDPSHVPHMLIGSFADSDGKERNAVGLSLPLGTCGPLSRLRLSSTEGAQLACVHSTSAERKVTATGTHGVQEAVTEQRSPGASEKHVFPVDWPRDPNLSSLQRGALGLQRCVVVGRGSLPGVKSNTSLIPGVVTTAVRAGEEQREGGTGAVNELNKSSERNGNSERGTGSVISVRKGNSERGTGSVEEQDQCEEWEQRERDRISVRNGNSERGTGSVSGKATVREEQDQCEEWEQRERSRISERGEQDHPQFLPSSTRPPLPASRPSLKNNGLIMGCAAPGGFDPAPVCARPFRESPPCAAGPFPPRQRAAHTRGGGYALARESSLAPLPHTGGRGRAGFWGGSAENRGSECARIHPHRGRN</sequence>
<evidence type="ECO:0000256" key="16">
    <source>
        <dbReference type="PROSITE-ProRule" id="PRU00196"/>
    </source>
</evidence>
<evidence type="ECO:0000256" key="4">
    <source>
        <dbReference type="ARBA" id="ARBA00019870"/>
    </source>
</evidence>
<dbReference type="GO" id="GO:0031901">
    <property type="term" value="C:early endosome membrane"/>
    <property type="evidence" value="ECO:0007669"/>
    <property type="project" value="UniProtKB-SubCell"/>
</dbReference>
<feature type="region of interest" description="Disordered" evidence="17">
    <location>
        <begin position="841"/>
        <end position="877"/>
    </location>
</feature>
<evidence type="ECO:0000313" key="21">
    <source>
        <dbReference type="Proteomes" id="UP000824540"/>
    </source>
</evidence>
<feature type="compositionally biased region" description="Polar residues" evidence="17">
    <location>
        <begin position="721"/>
        <end position="734"/>
    </location>
</feature>
<dbReference type="FunFam" id="3.30.40.10:FF:000092">
    <property type="entry name" value="Lateral signaling target protein 2 homolog"/>
    <property type="match status" value="1"/>
</dbReference>
<dbReference type="PROSITE" id="PS50287">
    <property type="entry name" value="SRCR_2"/>
    <property type="match status" value="1"/>
</dbReference>
<keyword evidence="12" id="KW-0472">Membrane</keyword>
<name>A0A8T2NGX0_9TELE</name>
<keyword evidence="8" id="KW-0967">Endosome</keyword>
<dbReference type="AlphaFoldDB" id="A0A8T2NGX0"/>
<dbReference type="CDD" id="cd15731">
    <property type="entry name" value="FYVE_LST2"/>
    <property type="match status" value="1"/>
</dbReference>
<dbReference type="InterPro" id="IPR013083">
    <property type="entry name" value="Znf_RING/FYVE/PHD"/>
</dbReference>
<evidence type="ECO:0000256" key="1">
    <source>
        <dbReference type="ARBA" id="ARBA00004146"/>
    </source>
</evidence>
<dbReference type="InterPro" id="IPR011011">
    <property type="entry name" value="Znf_FYVE_PHD"/>
</dbReference>
<keyword evidence="11" id="KW-0832">Ubl conjugation</keyword>